<reference evidence="4" key="2">
    <citation type="submission" date="2022-03" db="EMBL/GenBank/DDBJ databases">
        <title>Draft title - Genomic analysis of global carrot germplasm unveils the trajectory of domestication and the origin of high carotenoid orange carrot.</title>
        <authorList>
            <person name="Iorizzo M."/>
            <person name="Ellison S."/>
            <person name="Senalik D."/>
            <person name="Macko-Podgorni A."/>
            <person name="Grzebelus D."/>
            <person name="Bostan H."/>
            <person name="Rolling W."/>
            <person name="Curaba J."/>
            <person name="Simon P."/>
        </authorList>
    </citation>
    <scope>NUCLEOTIDE SEQUENCE</scope>
    <source>
        <tissue evidence="4">Leaf</tissue>
    </source>
</reference>
<reference evidence="3" key="1">
    <citation type="journal article" date="2016" name="Nat. Genet.">
        <title>A high-quality carrot genome assembly provides new insights into carotenoid accumulation and asterid genome evolution.</title>
        <authorList>
            <person name="Iorizzo M."/>
            <person name="Ellison S."/>
            <person name="Senalik D."/>
            <person name="Zeng P."/>
            <person name="Satapoomin P."/>
            <person name="Huang J."/>
            <person name="Bowman M."/>
            <person name="Iovene M."/>
            <person name="Sanseverino W."/>
            <person name="Cavagnaro P."/>
            <person name="Yildiz M."/>
            <person name="Macko-Podgorni A."/>
            <person name="Moranska E."/>
            <person name="Grzebelus E."/>
            <person name="Grzebelus D."/>
            <person name="Ashrafi H."/>
            <person name="Zheng Z."/>
            <person name="Cheng S."/>
            <person name="Spooner D."/>
            <person name="Van Deynze A."/>
            <person name="Simon P."/>
        </authorList>
    </citation>
    <scope>NUCLEOTIDE SEQUENCE [LARGE SCALE GENOMIC DNA]</scope>
    <source>
        <tissue evidence="3">Leaf</tissue>
    </source>
</reference>
<name>A0A175YNG2_DAUCS</name>
<dbReference type="PANTHER" id="PTHR46836:SF7">
    <property type="entry name" value="PHOSPHATIDYLINOSITOL N-ACETYGLUCOSAMINLYTRANSFERASE SUBUNIT P-LIKE PROTEIN"/>
    <property type="match status" value="1"/>
</dbReference>
<gene>
    <name evidence="3" type="ORF">DCAR_027681</name>
    <name evidence="4" type="ORF">DCAR_0831809</name>
</gene>
<dbReference type="InterPro" id="IPR025486">
    <property type="entry name" value="DUF4378"/>
</dbReference>
<accession>A0A175YNG2</accession>
<protein>
    <recommendedName>
        <fullName evidence="2">DUF4378 domain-containing protein</fullName>
    </recommendedName>
</protein>
<dbReference type="Proteomes" id="UP000077755">
    <property type="component" value="Chromosome 8"/>
</dbReference>
<feature type="compositionally biased region" description="Polar residues" evidence="1">
    <location>
        <begin position="399"/>
        <end position="408"/>
    </location>
</feature>
<evidence type="ECO:0000256" key="1">
    <source>
        <dbReference type="SAM" id="MobiDB-lite"/>
    </source>
</evidence>
<dbReference type="EMBL" id="CP093350">
    <property type="protein sequence ID" value="WOH12307.1"/>
    <property type="molecule type" value="Genomic_DNA"/>
</dbReference>
<dbReference type="PANTHER" id="PTHR46836">
    <property type="entry name" value="AFADIN"/>
    <property type="match status" value="1"/>
</dbReference>
<dbReference type="STRING" id="79200.A0A175YNG2"/>
<keyword evidence="5" id="KW-1185">Reference proteome</keyword>
<evidence type="ECO:0000313" key="3">
    <source>
        <dbReference type="EMBL" id="KZM84897.1"/>
    </source>
</evidence>
<proteinExistence type="predicted"/>
<evidence type="ECO:0000313" key="4">
    <source>
        <dbReference type="EMBL" id="WOH12307.1"/>
    </source>
</evidence>
<dbReference type="AlphaFoldDB" id="A0A175YNG2"/>
<dbReference type="KEGG" id="dcr:108200088"/>
<dbReference type="EMBL" id="LNRQ01000008">
    <property type="protein sequence ID" value="KZM84897.1"/>
    <property type="molecule type" value="Genomic_DNA"/>
</dbReference>
<evidence type="ECO:0000313" key="5">
    <source>
        <dbReference type="Proteomes" id="UP000077755"/>
    </source>
</evidence>
<feature type="region of interest" description="Disordered" evidence="1">
    <location>
        <begin position="431"/>
        <end position="450"/>
    </location>
</feature>
<dbReference type="Gramene" id="KZM84897">
    <property type="protein sequence ID" value="KZM84897"/>
    <property type="gene ID" value="DCAR_027681"/>
</dbReference>
<sequence>METKEQTPSVIARLMGFYETRHQRPIHKKYRVLSEDYLRKSASIDLLLKKSSCNGRSFRMSRVKMPEFKDSFEGQEQQRQYIPTILQGRETSQAAKESIKFEKQIPKDKRYVELEERILDSWNFGYKLENVHSRKNRSLKYSDKRDNLFPHHSHNQLCTHSSFGQSTVSKLYDVPSYRNDENSWKPEKTTLRKNVLRSPQKLEYDSDALEDLHNDLQNISKMRVKLKNRIPVINEASDTGKPLINLEPCKPSFSTKKTVMETEVSRSALGADDNSVRETKTITPFRSSFSNLENQEKASYPHSNWSTFTRAGKDIDAGWQKWHVGRKTKVSAVSVSLYSFDQKRAESTYKLSKTGCSNFSQNSEYSKLSRPFGVNSNRGVKKDVVTKPSRFRSSPSFPNSTGNFNSNKNDGFGSDEYLRLEEAVTEAGNRFGNQKFSDKGMSKPGDSTFNSETSPFSGYTDLQNHQSTEECLLNELGNKLEDGTFSKKIRKKSAFLEVSHTPVGQESPTESFEDGLVFSNCFEFEPELTSSWRDTHQPSPNSVLNPPYEDEILSDIECFDGAEPAGANLIGLWKQLQLLKSDVEDTLSDGPGMMISSDEGTRDVSDDFLKDNGKSGVFKAKETRDFSYLVDVLDEAGFYDANWEINIEKWYSPESAVNPAVFEALEKKYGDQISWEKYERRLIFDRINSGLIEILQPCLDIPEWANSRSTWLGTLPKRDVIEEKLWNLLVSQEEEVNKGLSEKAVGGDTSWLKVGGDIDIIVREIENLLFDDLVAELGNV</sequence>
<organism evidence="3">
    <name type="scientific">Daucus carota subsp. sativus</name>
    <name type="common">Carrot</name>
    <dbReference type="NCBI Taxonomy" id="79200"/>
    <lineage>
        <taxon>Eukaryota</taxon>
        <taxon>Viridiplantae</taxon>
        <taxon>Streptophyta</taxon>
        <taxon>Embryophyta</taxon>
        <taxon>Tracheophyta</taxon>
        <taxon>Spermatophyta</taxon>
        <taxon>Magnoliopsida</taxon>
        <taxon>eudicotyledons</taxon>
        <taxon>Gunneridae</taxon>
        <taxon>Pentapetalae</taxon>
        <taxon>asterids</taxon>
        <taxon>campanulids</taxon>
        <taxon>Apiales</taxon>
        <taxon>Apiaceae</taxon>
        <taxon>Apioideae</taxon>
        <taxon>Scandiceae</taxon>
        <taxon>Daucinae</taxon>
        <taxon>Daucus</taxon>
        <taxon>Daucus sect. Daucus</taxon>
    </lineage>
</organism>
<dbReference type="OrthoDB" id="1584003at2759"/>
<feature type="region of interest" description="Disordered" evidence="1">
    <location>
        <begin position="385"/>
        <end position="408"/>
    </location>
</feature>
<dbReference type="OMA" id="ANWEINI"/>
<dbReference type="Pfam" id="PF14309">
    <property type="entry name" value="DUF4378"/>
    <property type="match status" value="1"/>
</dbReference>
<feature type="domain" description="DUF4378" evidence="2">
    <location>
        <begin position="625"/>
        <end position="776"/>
    </location>
</feature>
<evidence type="ECO:0000259" key="2">
    <source>
        <dbReference type="Pfam" id="PF14309"/>
    </source>
</evidence>